<evidence type="ECO:0000259" key="2">
    <source>
        <dbReference type="Pfam" id="PF07859"/>
    </source>
</evidence>
<proteinExistence type="predicted"/>
<dbReference type="Gene3D" id="3.40.50.1820">
    <property type="entry name" value="alpha/beta hydrolase"/>
    <property type="match status" value="1"/>
</dbReference>
<dbReference type="InterPro" id="IPR050300">
    <property type="entry name" value="GDXG_lipolytic_enzyme"/>
</dbReference>
<evidence type="ECO:0000313" key="4">
    <source>
        <dbReference type="Proteomes" id="UP001611383"/>
    </source>
</evidence>
<dbReference type="Proteomes" id="UP001611383">
    <property type="component" value="Chromosome"/>
</dbReference>
<evidence type="ECO:0000313" key="3">
    <source>
        <dbReference type="EMBL" id="WNG52002.1"/>
    </source>
</evidence>
<keyword evidence="1 3" id="KW-0378">Hydrolase</keyword>
<evidence type="ECO:0000256" key="1">
    <source>
        <dbReference type="ARBA" id="ARBA00022801"/>
    </source>
</evidence>
<dbReference type="GO" id="GO:0016787">
    <property type="term" value="F:hydrolase activity"/>
    <property type="evidence" value="ECO:0007669"/>
    <property type="project" value="UniProtKB-KW"/>
</dbReference>
<dbReference type="InterPro" id="IPR013094">
    <property type="entry name" value="AB_hydrolase_3"/>
</dbReference>
<dbReference type="Pfam" id="PF07859">
    <property type="entry name" value="Abhydrolase_3"/>
    <property type="match status" value="1"/>
</dbReference>
<sequence>MTYRHLVDPALAPMLENEFPALSAANLKDFRAALVHQFDAGPSPAIRSEVRVRTRDGGPEVRLIIHTPHGGGSNRPAIFFIHGGGMVLGDAAMGEGIRGALALRHQAVVVSVDYRLAPETPFPGAIEDCFAGLKWLFAHAAELGVDPSRVVLMGESAGGGLAASLAQLARDEGGPRACAQILIYPMLDYRTGSKEDPHPNPVTGEFSWTRANNRFGWEALRGDYVPTDARAGHFSAALGRDLSNLPPAFIATGSLDLFFEEIVEYSRRLCRAGVSVELHSYPGAIHGFNFVPTAWMTESFNRDLHGALSRAFGRGESSSEQKNAW</sequence>
<dbReference type="RefSeq" id="WP_395812305.1">
    <property type="nucleotide sequence ID" value="NZ_CP043494.1"/>
</dbReference>
<dbReference type="EMBL" id="CP043494">
    <property type="protein sequence ID" value="WNG52002.1"/>
    <property type="molecule type" value="Genomic_DNA"/>
</dbReference>
<gene>
    <name evidence="3" type="ORF">F0U60_53770</name>
</gene>
<dbReference type="InterPro" id="IPR029058">
    <property type="entry name" value="AB_hydrolase_fold"/>
</dbReference>
<dbReference type="SUPFAM" id="SSF53474">
    <property type="entry name" value="alpha/beta-Hydrolases"/>
    <property type="match status" value="1"/>
</dbReference>
<name>A0ABY9X9D1_9BACT</name>
<feature type="domain" description="Alpha/beta hydrolase fold-3" evidence="2">
    <location>
        <begin position="78"/>
        <end position="288"/>
    </location>
</feature>
<dbReference type="PANTHER" id="PTHR48081:SF8">
    <property type="entry name" value="ALPHA_BETA HYDROLASE FOLD-3 DOMAIN-CONTAINING PROTEIN-RELATED"/>
    <property type="match status" value="1"/>
</dbReference>
<accession>A0ABY9X9D1</accession>
<dbReference type="PANTHER" id="PTHR48081">
    <property type="entry name" value="AB HYDROLASE SUPERFAMILY PROTEIN C4A8.06C"/>
    <property type="match status" value="1"/>
</dbReference>
<organism evidence="3 4">
    <name type="scientific">Archangium minus</name>
    <dbReference type="NCBI Taxonomy" id="83450"/>
    <lineage>
        <taxon>Bacteria</taxon>
        <taxon>Pseudomonadati</taxon>
        <taxon>Myxococcota</taxon>
        <taxon>Myxococcia</taxon>
        <taxon>Myxococcales</taxon>
        <taxon>Cystobacterineae</taxon>
        <taxon>Archangiaceae</taxon>
        <taxon>Archangium</taxon>
    </lineage>
</organism>
<protein>
    <submittedName>
        <fullName evidence="3">Alpha/beta hydrolase</fullName>
    </submittedName>
</protein>
<reference evidence="3 4" key="1">
    <citation type="submission" date="2019-08" db="EMBL/GenBank/DDBJ databases">
        <title>Archangium and Cystobacter genomes.</title>
        <authorList>
            <person name="Chen I.-C.K."/>
            <person name="Wielgoss S."/>
        </authorList>
    </citation>
    <scope>NUCLEOTIDE SEQUENCE [LARGE SCALE GENOMIC DNA]</scope>
    <source>
        <strain evidence="3 4">Cbm 6</strain>
    </source>
</reference>
<keyword evidence="4" id="KW-1185">Reference proteome</keyword>